<dbReference type="GO" id="GO:0016887">
    <property type="term" value="F:ATP hydrolysis activity"/>
    <property type="evidence" value="ECO:0007669"/>
    <property type="project" value="InterPro"/>
</dbReference>
<dbReference type="GO" id="GO:0098796">
    <property type="term" value="C:membrane protein complex"/>
    <property type="evidence" value="ECO:0007669"/>
    <property type="project" value="UniProtKB-ARBA"/>
</dbReference>
<dbReference type="Gene3D" id="3.40.50.300">
    <property type="entry name" value="P-loop containing nucleotide triphosphate hydrolases"/>
    <property type="match status" value="1"/>
</dbReference>
<organism evidence="7 8">
    <name type="scientific">Candidatus Pullilachnospira gallistercoris</name>
    <dbReference type="NCBI Taxonomy" id="2840911"/>
    <lineage>
        <taxon>Bacteria</taxon>
        <taxon>Bacillati</taxon>
        <taxon>Bacillota</taxon>
        <taxon>Clostridia</taxon>
        <taxon>Lachnospirales</taxon>
        <taxon>Lachnospiraceae</taxon>
        <taxon>Lachnospiraceae incertae sedis</taxon>
        <taxon>Candidatus Pullilachnospira</taxon>
    </lineage>
</organism>
<dbReference type="PANTHER" id="PTHR42798">
    <property type="entry name" value="LIPOPROTEIN-RELEASING SYSTEM ATP-BINDING PROTEIN LOLD"/>
    <property type="match status" value="1"/>
</dbReference>
<dbReference type="AlphaFoldDB" id="A0A9D1E7T4"/>
<dbReference type="GO" id="GO:0005524">
    <property type="term" value="F:ATP binding"/>
    <property type="evidence" value="ECO:0007669"/>
    <property type="project" value="UniProtKB-KW"/>
</dbReference>
<evidence type="ECO:0000256" key="1">
    <source>
        <dbReference type="ARBA" id="ARBA00005417"/>
    </source>
</evidence>
<dbReference type="InterPro" id="IPR027417">
    <property type="entry name" value="P-loop_NTPase"/>
</dbReference>
<dbReference type="InterPro" id="IPR017871">
    <property type="entry name" value="ABC_transporter-like_CS"/>
</dbReference>
<keyword evidence="3" id="KW-0547">Nucleotide-binding</keyword>
<dbReference type="InterPro" id="IPR017911">
    <property type="entry name" value="MacB-like_ATP-bd"/>
</dbReference>
<evidence type="ECO:0000259" key="6">
    <source>
        <dbReference type="PROSITE" id="PS50893"/>
    </source>
</evidence>
<proteinExistence type="inferred from homology"/>
<dbReference type="PROSITE" id="PS00211">
    <property type="entry name" value="ABC_TRANSPORTER_1"/>
    <property type="match status" value="1"/>
</dbReference>
<dbReference type="GO" id="GO:0022857">
    <property type="term" value="F:transmembrane transporter activity"/>
    <property type="evidence" value="ECO:0007669"/>
    <property type="project" value="UniProtKB-ARBA"/>
</dbReference>
<dbReference type="Pfam" id="PF00005">
    <property type="entry name" value="ABC_tran"/>
    <property type="match status" value="1"/>
</dbReference>
<dbReference type="FunFam" id="3.40.50.300:FF:000032">
    <property type="entry name" value="Export ABC transporter ATP-binding protein"/>
    <property type="match status" value="1"/>
</dbReference>
<dbReference type="Proteomes" id="UP000823912">
    <property type="component" value="Unassembled WGS sequence"/>
</dbReference>
<keyword evidence="4 7" id="KW-0067">ATP-binding</keyword>
<dbReference type="PANTHER" id="PTHR42798:SF6">
    <property type="entry name" value="CELL DIVISION ATP-BINDING PROTEIN FTSE"/>
    <property type="match status" value="1"/>
</dbReference>
<dbReference type="PROSITE" id="PS50893">
    <property type="entry name" value="ABC_TRANSPORTER_2"/>
    <property type="match status" value="1"/>
</dbReference>
<keyword evidence="2" id="KW-0813">Transport</keyword>
<gene>
    <name evidence="7" type="ORF">IAA55_01580</name>
</gene>
<feature type="domain" description="ABC transporter" evidence="6">
    <location>
        <begin position="4"/>
        <end position="241"/>
    </location>
</feature>
<comment type="caution">
    <text evidence="7">The sequence shown here is derived from an EMBL/GenBank/DDBJ whole genome shotgun (WGS) entry which is preliminary data.</text>
</comment>
<dbReference type="InterPro" id="IPR003593">
    <property type="entry name" value="AAA+_ATPase"/>
</dbReference>
<reference evidence="7" key="1">
    <citation type="submission" date="2020-10" db="EMBL/GenBank/DDBJ databases">
        <authorList>
            <person name="Gilroy R."/>
        </authorList>
    </citation>
    <scope>NUCLEOTIDE SEQUENCE</scope>
    <source>
        <strain evidence="7">ChiSjej5B23-6657</strain>
    </source>
</reference>
<protein>
    <submittedName>
        <fullName evidence="7">ABC transporter ATP-binding protein</fullName>
    </submittedName>
</protein>
<evidence type="ECO:0000256" key="5">
    <source>
        <dbReference type="SAM" id="MobiDB-lite"/>
    </source>
</evidence>
<evidence type="ECO:0000256" key="4">
    <source>
        <dbReference type="ARBA" id="ARBA00022840"/>
    </source>
</evidence>
<reference evidence="7" key="2">
    <citation type="journal article" date="2021" name="PeerJ">
        <title>Extensive microbial diversity within the chicken gut microbiome revealed by metagenomics and culture.</title>
        <authorList>
            <person name="Gilroy R."/>
            <person name="Ravi A."/>
            <person name="Getino M."/>
            <person name="Pursley I."/>
            <person name="Horton D.L."/>
            <person name="Alikhan N.F."/>
            <person name="Baker D."/>
            <person name="Gharbi K."/>
            <person name="Hall N."/>
            <person name="Watson M."/>
            <person name="Adriaenssens E.M."/>
            <person name="Foster-Nyarko E."/>
            <person name="Jarju S."/>
            <person name="Secka A."/>
            <person name="Antonio M."/>
            <person name="Oren A."/>
            <person name="Chaudhuri R.R."/>
            <person name="La Ragione R."/>
            <person name="Hildebrand F."/>
            <person name="Pallen M.J."/>
        </authorList>
    </citation>
    <scope>NUCLEOTIDE SEQUENCE</scope>
    <source>
        <strain evidence="7">ChiSjej5B23-6657</strain>
    </source>
</reference>
<dbReference type="EMBL" id="DVHM01000030">
    <property type="protein sequence ID" value="HIR69952.1"/>
    <property type="molecule type" value="Genomic_DNA"/>
</dbReference>
<dbReference type="CDD" id="cd03255">
    <property type="entry name" value="ABC_MJ0796_LolCDE_FtsE"/>
    <property type="match status" value="1"/>
</dbReference>
<comment type="similarity">
    <text evidence="1">Belongs to the ABC transporter superfamily.</text>
</comment>
<accession>A0A9D1E7T4</accession>
<evidence type="ECO:0000256" key="2">
    <source>
        <dbReference type="ARBA" id="ARBA00022448"/>
    </source>
</evidence>
<feature type="compositionally biased region" description="Basic and acidic residues" evidence="5">
    <location>
        <begin position="216"/>
        <end position="253"/>
    </location>
</feature>
<evidence type="ECO:0000313" key="8">
    <source>
        <dbReference type="Proteomes" id="UP000823912"/>
    </source>
</evidence>
<feature type="region of interest" description="Disordered" evidence="5">
    <location>
        <begin position="216"/>
        <end position="259"/>
    </location>
</feature>
<name>A0A9D1E7T4_9FIRM</name>
<evidence type="ECO:0000313" key="7">
    <source>
        <dbReference type="EMBL" id="HIR69952.1"/>
    </source>
</evidence>
<evidence type="ECO:0000256" key="3">
    <source>
        <dbReference type="ARBA" id="ARBA00022741"/>
    </source>
</evidence>
<dbReference type="InterPro" id="IPR003439">
    <property type="entry name" value="ABC_transporter-like_ATP-bd"/>
</dbReference>
<dbReference type="SMART" id="SM00382">
    <property type="entry name" value="AAA"/>
    <property type="match status" value="1"/>
</dbReference>
<sequence>MAVLQASHLKKYYGREESLVKALDDVSVSVEEGQFVAIIGTSGSGKSTLLNMLGGLDTPTSGGVQVEDCRLEDMKEEQLTVFRRRRIGFIFQNYNLIPYLTAYENIVLPVRLDGKTEDKKFLKEITEFLELDHKLANYPSHLSGGQQQRVAIARALISKPAIILADEPTGNLDSQTSDKVIDLLKMTSRKFHQTIVMITHNPEIAEKADRRIRIEDGKIHPAEEERAAGSDNRTFEQTERTRDDWNPRTERENSRRKRA</sequence>
<dbReference type="SUPFAM" id="SSF52540">
    <property type="entry name" value="P-loop containing nucleoside triphosphate hydrolases"/>
    <property type="match status" value="1"/>
</dbReference>